<dbReference type="Proteomes" id="UP001597227">
    <property type="component" value="Unassembled WGS sequence"/>
</dbReference>
<dbReference type="EMBL" id="JBHUEK010000010">
    <property type="protein sequence ID" value="MFD1778673.1"/>
    <property type="molecule type" value="Genomic_DNA"/>
</dbReference>
<dbReference type="PANTHER" id="PTHR35936:SF34">
    <property type="entry name" value="ABC TRANSPORTER EXTRACELLULAR-BINDING PROTEIN YCKB-RELATED"/>
    <property type="match status" value="1"/>
</dbReference>
<feature type="domain" description="Solute-binding protein family 3/N-terminal" evidence="8">
    <location>
        <begin position="55"/>
        <end position="274"/>
    </location>
</feature>
<proteinExistence type="inferred from homology"/>
<evidence type="ECO:0000259" key="9">
    <source>
        <dbReference type="SMART" id="SM00079"/>
    </source>
</evidence>
<evidence type="ECO:0000256" key="6">
    <source>
        <dbReference type="RuleBase" id="RU003744"/>
    </source>
</evidence>
<keyword evidence="5" id="KW-0449">Lipoprotein</keyword>
<evidence type="ECO:0000256" key="2">
    <source>
        <dbReference type="ARBA" id="ARBA00010333"/>
    </source>
</evidence>
<keyword evidence="3 7" id="KW-0732">Signal</keyword>
<evidence type="ECO:0000313" key="10">
    <source>
        <dbReference type="EMBL" id="MFD1778673.1"/>
    </source>
</evidence>
<name>A0ABW4MMQ0_9BACI</name>
<protein>
    <submittedName>
        <fullName evidence="10">Amino acid ABC transporter substrate-binding protein</fullName>
    </submittedName>
</protein>
<dbReference type="SUPFAM" id="SSF53850">
    <property type="entry name" value="Periplasmic binding protein-like II"/>
    <property type="match status" value="1"/>
</dbReference>
<keyword evidence="11" id="KW-1185">Reference proteome</keyword>
<dbReference type="InterPro" id="IPR001638">
    <property type="entry name" value="Solute-binding_3/MltF_N"/>
</dbReference>
<reference evidence="11" key="1">
    <citation type="journal article" date="2019" name="Int. J. Syst. Evol. Microbiol.">
        <title>The Global Catalogue of Microorganisms (GCM) 10K type strain sequencing project: providing services to taxonomists for standard genome sequencing and annotation.</title>
        <authorList>
            <consortium name="The Broad Institute Genomics Platform"/>
            <consortium name="The Broad Institute Genome Sequencing Center for Infectious Disease"/>
            <person name="Wu L."/>
            <person name="Ma J."/>
        </authorList>
    </citation>
    <scope>NUCLEOTIDE SEQUENCE [LARGE SCALE GENOMIC DNA]</scope>
    <source>
        <strain evidence="11">CCUG 15531</strain>
    </source>
</reference>
<evidence type="ECO:0000313" key="11">
    <source>
        <dbReference type="Proteomes" id="UP001597227"/>
    </source>
</evidence>
<evidence type="ECO:0000256" key="1">
    <source>
        <dbReference type="ARBA" id="ARBA00004196"/>
    </source>
</evidence>
<dbReference type="SMART" id="SM00062">
    <property type="entry name" value="PBPb"/>
    <property type="match status" value="1"/>
</dbReference>
<dbReference type="PROSITE" id="PS01039">
    <property type="entry name" value="SBP_BACTERIAL_3"/>
    <property type="match status" value="1"/>
</dbReference>
<sequence>MKKQVFFLISIILTFAFFLVGCGGTDQDNNNAGNEENNDTEQTGSLFDEIKEKGVLTVGTEGTYAPYTFHNEEDKLTGYDVEVIREVAKRMDLEVEFMETQWDSMFAGLNSKRFDLIANQVGINEDRLANYEFSEPYTYSSAVLVVPKDNRDIASFEDLKGRKAAQSLTSNYGAIAQENGAEIVGVEGLAQSIELIKQGRAEATVNDKLAVLDYIKSQGDESIKIAAESDDVSEMAFTFNKGNEDLVKAINEQLAAMKEDGTLAKISQEWFGEDVSTK</sequence>
<keyword evidence="4" id="KW-0564">Palmitate</keyword>
<feature type="domain" description="Ionotropic glutamate receptor C-terminal" evidence="9">
    <location>
        <begin position="55"/>
        <end position="273"/>
    </location>
</feature>
<dbReference type="PANTHER" id="PTHR35936">
    <property type="entry name" value="MEMBRANE-BOUND LYTIC MUREIN TRANSGLYCOSYLASE F"/>
    <property type="match status" value="1"/>
</dbReference>
<dbReference type="CDD" id="cd13711">
    <property type="entry name" value="PBP2_Ngo0372_TcyA"/>
    <property type="match status" value="1"/>
</dbReference>
<feature type="chain" id="PRO_5046833478" evidence="7">
    <location>
        <begin position="23"/>
        <end position="278"/>
    </location>
</feature>
<accession>A0ABW4MMQ0</accession>
<dbReference type="SMART" id="SM00079">
    <property type="entry name" value="PBPe"/>
    <property type="match status" value="1"/>
</dbReference>
<evidence type="ECO:0000256" key="5">
    <source>
        <dbReference type="ARBA" id="ARBA00023288"/>
    </source>
</evidence>
<dbReference type="InterPro" id="IPR001320">
    <property type="entry name" value="Iontro_rcpt_C"/>
</dbReference>
<evidence type="ECO:0000256" key="3">
    <source>
        <dbReference type="ARBA" id="ARBA00022729"/>
    </source>
</evidence>
<evidence type="ECO:0000256" key="4">
    <source>
        <dbReference type="ARBA" id="ARBA00023139"/>
    </source>
</evidence>
<comment type="subcellular location">
    <subcellularLocation>
        <location evidence="1">Cell envelope</location>
    </subcellularLocation>
</comment>
<comment type="caution">
    <text evidence="10">The sequence shown here is derived from an EMBL/GenBank/DDBJ whole genome shotgun (WGS) entry which is preliminary data.</text>
</comment>
<evidence type="ECO:0000259" key="8">
    <source>
        <dbReference type="SMART" id="SM00062"/>
    </source>
</evidence>
<feature type="signal peptide" evidence="7">
    <location>
        <begin position="1"/>
        <end position="22"/>
    </location>
</feature>
<dbReference type="Gene3D" id="3.40.190.10">
    <property type="entry name" value="Periplasmic binding protein-like II"/>
    <property type="match status" value="2"/>
</dbReference>
<dbReference type="RefSeq" id="WP_388037086.1">
    <property type="nucleotide sequence ID" value="NZ_JBHUEK010000010.1"/>
</dbReference>
<dbReference type="PROSITE" id="PS51257">
    <property type="entry name" value="PROKAR_LIPOPROTEIN"/>
    <property type="match status" value="1"/>
</dbReference>
<evidence type="ECO:0000256" key="7">
    <source>
        <dbReference type="SAM" id="SignalP"/>
    </source>
</evidence>
<dbReference type="Pfam" id="PF00497">
    <property type="entry name" value="SBP_bac_3"/>
    <property type="match status" value="1"/>
</dbReference>
<dbReference type="InterPro" id="IPR018313">
    <property type="entry name" value="SBP_3_CS"/>
</dbReference>
<comment type="similarity">
    <text evidence="2 6">Belongs to the bacterial solute-binding protein 3 family.</text>
</comment>
<gene>
    <name evidence="10" type="ORF">ACFSFW_08340</name>
</gene>
<organism evidence="10 11">
    <name type="scientific">Fredinandcohnia salidurans</name>
    <dbReference type="NCBI Taxonomy" id="2595041"/>
    <lineage>
        <taxon>Bacteria</taxon>
        <taxon>Bacillati</taxon>
        <taxon>Bacillota</taxon>
        <taxon>Bacilli</taxon>
        <taxon>Bacillales</taxon>
        <taxon>Bacillaceae</taxon>
        <taxon>Fredinandcohnia</taxon>
    </lineage>
</organism>